<evidence type="ECO:0000313" key="1">
    <source>
        <dbReference type="EMBL" id="GBP94446.1"/>
    </source>
</evidence>
<protein>
    <submittedName>
        <fullName evidence="1">Uncharacterized protein</fullName>
    </submittedName>
</protein>
<sequence length="84" mass="8859">MTPLNAMFRVSTSIDRGAEFTSDMLHKRLSFADPPPSATGAGASMSLWLESGLHLVRNSALSALDMATCSLPLGVLRAPTGMHS</sequence>
<accession>A0A4C2A133</accession>
<dbReference type="AlphaFoldDB" id="A0A4C2A133"/>
<name>A0A4C2A133_EUMVA</name>
<dbReference type="Proteomes" id="UP000299102">
    <property type="component" value="Unassembled WGS sequence"/>
</dbReference>
<comment type="caution">
    <text evidence="1">The sequence shown here is derived from an EMBL/GenBank/DDBJ whole genome shotgun (WGS) entry which is preliminary data.</text>
</comment>
<reference evidence="1 2" key="1">
    <citation type="journal article" date="2019" name="Commun. Biol.">
        <title>The bagworm genome reveals a unique fibroin gene that provides high tensile strength.</title>
        <authorList>
            <person name="Kono N."/>
            <person name="Nakamura H."/>
            <person name="Ohtoshi R."/>
            <person name="Tomita M."/>
            <person name="Numata K."/>
            <person name="Arakawa K."/>
        </authorList>
    </citation>
    <scope>NUCLEOTIDE SEQUENCE [LARGE SCALE GENOMIC DNA]</scope>
</reference>
<organism evidence="1 2">
    <name type="scientific">Eumeta variegata</name>
    <name type="common">Bagworm moth</name>
    <name type="synonym">Eumeta japonica</name>
    <dbReference type="NCBI Taxonomy" id="151549"/>
    <lineage>
        <taxon>Eukaryota</taxon>
        <taxon>Metazoa</taxon>
        <taxon>Ecdysozoa</taxon>
        <taxon>Arthropoda</taxon>
        <taxon>Hexapoda</taxon>
        <taxon>Insecta</taxon>
        <taxon>Pterygota</taxon>
        <taxon>Neoptera</taxon>
        <taxon>Endopterygota</taxon>
        <taxon>Lepidoptera</taxon>
        <taxon>Glossata</taxon>
        <taxon>Ditrysia</taxon>
        <taxon>Tineoidea</taxon>
        <taxon>Psychidae</taxon>
        <taxon>Oiketicinae</taxon>
        <taxon>Eumeta</taxon>
    </lineage>
</organism>
<keyword evidence="2" id="KW-1185">Reference proteome</keyword>
<proteinExistence type="predicted"/>
<evidence type="ECO:0000313" key="2">
    <source>
        <dbReference type="Proteomes" id="UP000299102"/>
    </source>
</evidence>
<dbReference type="EMBL" id="BGZK01002506">
    <property type="protein sequence ID" value="GBP94446.1"/>
    <property type="molecule type" value="Genomic_DNA"/>
</dbReference>
<gene>
    <name evidence="1" type="ORF">EVAR_68724_1</name>
</gene>